<dbReference type="EMBL" id="GEBQ01006388">
    <property type="protein sequence ID" value="JAT33589.1"/>
    <property type="molecule type" value="Transcribed_RNA"/>
</dbReference>
<evidence type="ECO:0000313" key="1">
    <source>
        <dbReference type="EMBL" id="JAT33589.1"/>
    </source>
</evidence>
<name>A0A1B6MCH7_9HEMI</name>
<proteinExistence type="predicted"/>
<accession>A0A1B6MCH7</accession>
<gene>
    <name evidence="1" type="ORF">g.55002</name>
</gene>
<feature type="non-terminal residue" evidence="1">
    <location>
        <position position="202"/>
    </location>
</feature>
<protein>
    <submittedName>
        <fullName evidence="1">Uncharacterized protein</fullName>
    </submittedName>
</protein>
<organism evidence="1">
    <name type="scientific">Graphocephala atropunctata</name>
    <dbReference type="NCBI Taxonomy" id="36148"/>
    <lineage>
        <taxon>Eukaryota</taxon>
        <taxon>Metazoa</taxon>
        <taxon>Ecdysozoa</taxon>
        <taxon>Arthropoda</taxon>
        <taxon>Hexapoda</taxon>
        <taxon>Insecta</taxon>
        <taxon>Pterygota</taxon>
        <taxon>Neoptera</taxon>
        <taxon>Paraneoptera</taxon>
        <taxon>Hemiptera</taxon>
        <taxon>Auchenorrhyncha</taxon>
        <taxon>Membracoidea</taxon>
        <taxon>Cicadellidae</taxon>
        <taxon>Cicadellinae</taxon>
        <taxon>Cicadellini</taxon>
        <taxon>Graphocephala</taxon>
    </lineage>
</organism>
<feature type="non-terminal residue" evidence="1">
    <location>
        <position position="1"/>
    </location>
</feature>
<dbReference type="AlphaFoldDB" id="A0A1B6MCH7"/>
<reference evidence="1" key="1">
    <citation type="submission" date="2015-11" db="EMBL/GenBank/DDBJ databases">
        <title>De novo transcriptome assembly of four potential Pierce s Disease insect vectors from Arizona vineyards.</title>
        <authorList>
            <person name="Tassone E.E."/>
        </authorList>
    </citation>
    <scope>NUCLEOTIDE SEQUENCE</scope>
</reference>
<sequence length="202" mass="22400">GAGPSRAKNPGPPPAKKPHLGYLMYETTTSTFVLPEDGKVMVFPSDFKNRSILVHLTLDGVLKAFISCNSKLKDRYFNQMMRRRGLRQLMDKKEIRKEDKIVGDTLSLETGVLRAVVDAEKINVENGKPTTPGDKQLDDGESKKENIELKAGQTQLPKKSCRTVQTQTVTEDQPLQSTALVFIQAPGAMRSSKSVSDPQQQE</sequence>